<organism evidence="1 2">
    <name type="scientific">Glonium stellatum</name>
    <dbReference type="NCBI Taxonomy" id="574774"/>
    <lineage>
        <taxon>Eukaryota</taxon>
        <taxon>Fungi</taxon>
        <taxon>Dikarya</taxon>
        <taxon>Ascomycota</taxon>
        <taxon>Pezizomycotina</taxon>
        <taxon>Dothideomycetes</taxon>
        <taxon>Pleosporomycetidae</taxon>
        <taxon>Gloniales</taxon>
        <taxon>Gloniaceae</taxon>
        <taxon>Glonium</taxon>
    </lineage>
</organism>
<gene>
    <name evidence="1" type="ORF">AOQ84DRAFT_353649</name>
</gene>
<dbReference type="Proteomes" id="UP000250140">
    <property type="component" value="Unassembled WGS sequence"/>
</dbReference>
<evidence type="ECO:0000313" key="1">
    <source>
        <dbReference type="EMBL" id="OCL10219.1"/>
    </source>
</evidence>
<protein>
    <submittedName>
        <fullName evidence="1">Uncharacterized protein</fullName>
    </submittedName>
</protein>
<proteinExistence type="predicted"/>
<reference evidence="1 2" key="1">
    <citation type="journal article" date="2016" name="Nat. Commun.">
        <title>Ectomycorrhizal ecology is imprinted in the genome of the dominant symbiotic fungus Cenococcum geophilum.</title>
        <authorList>
            <consortium name="DOE Joint Genome Institute"/>
            <person name="Peter M."/>
            <person name="Kohler A."/>
            <person name="Ohm R.A."/>
            <person name="Kuo A."/>
            <person name="Krutzmann J."/>
            <person name="Morin E."/>
            <person name="Arend M."/>
            <person name="Barry K.W."/>
            <person name="Binder M."/>
            <person name="Choi C."/>
            <person name="Clum A."/>
            <person name="Copeland A."/>
            <person name="Grisel N."/>
            <person name="Haridas S."/>
            <person name="Kipfer T."/>
            <person name="LaButti K."/>
            <person name="Lindquist E."/>
            <person name="Lipzen A."/>
            <person name="Maire R."/>
            <person name="Meier B."/>
            <person name="Mihaltcheva S."/>
            <person name="Molinier V."/>
            <person name="Murat C."/>
            <person name="Poggeler S."/>
            <person name="Quandt C.A."/>
            <person name="Sperisen C."/>
            <person name="Tritt A."/>
            <person name="Tisserant E."/>
            <person name="Crous P.W."/>
            <person name="Henrissat B."/>
            <person name="Nehls U."/>
            <person name="Egli S."/>
            <person name="Spatafora J.W."/>
            <person name="Grigoriev I.V."/>
            <person name="Martin F.M."/>
        </authorList>
    </citation>
    <scope>NUCLEOTIDE SEQUENCE [LARGE SCALE GENOMIC DNA]</scope>
    <source>
        <strain evidence="1 2">CBS 207.34</strain>
    </source>
</reference>
<name>A0A8E2JUZ6_9PEZI</name>
<dbReference type="AlphaFoldDB" id="A0A8E2JUZ6"/>
<keyword evidence="2" id="KW-1185">Reference proteome</keyword>
<accession>A0A8E2JUZ6</accession>
<sequence>MQCSGGHDGDGDDDDNGGGDGGGLSCIALDRRGKRAACKDLQLRACFKGWESLG</sequence>
<dbReference type="EMBL" id="KV749290">
    <property type="protein sequence ID" value="OCL10219.1"/>
    <property type="molecule type" value="Genomic_DNA"/>
</dbReference>
<evidence type="ECO:0000313" key="2">
    <source>
        <dbReference type="Proteomes" id="UP000250140"/>
    </source>
</evidence>